<dbReference type="OrthoDB" id="2418640at2"/>
<dbReference type="EMBL" id="SCWF01000003">
    <property type="protein sequence ID" value="TDM14705.1"/>
    <property type="molecule type" value="Genomic_DNA"/>
</dbReference>
<dbReference type="Proteomes" id="UP000294843">
    <property type="component" value="Unassembled WGS sequence"/>
</dbReference>
<protein>
    <submittedName>
        <fullName evidence="3">Uncharacterized protein</fullName>
    </submittedName>
</protein>
<name>A0A4R6C1S4_9STAP</name>
<dbReference type="AlphaFoldDB" id="A0A4R6C1S4"/>
<feature type="region of interest" description="Disordered" evidence="1">
    <location>
        <begin position="24"/>
        <end position="55"/>
    </location>
</feature>
<organism evidence="3 4">
    <name type="scientific">Macrococcus bovicus</name>
    <dbReference type="NCBI Taxonomy" id="69968"/>
    <lineage>
        <taxon>Bacteria</taxon>
        <taxon>Bacillati</taxon>
        <taxon>Bacillota</taxon>
        <taxon>Bacilli</taxon>
        <taxon>Bacillales</taxon>
        <taxon>Staphylococcaceae</taxon>
        <taxon>Macrococcus</taxon>
    </lineage>
</organism>
<proteinExistence type="predicted"/>
<accession>A0A4R6C1S4</accession>
<feature type="signal peptide" evidence="2">
    <location>
        <begin position="1"/>
        <end position="20"/>
    </location>
</feature>
<sequence length="239" mass="27351">MHKYLYILLAAGLLTGCAQKDDSASTQATKEKVSSATTEQPSAEKNIQKTQEEDIHDHEDAAFKDTESLKPGVKKTYPLTKLTTETIDKKVRVKDNDTVLYTEDTGHGIPTKPAGDGQEFHAILEVKFNHMTMYMLDNGTFITADPQHVEVIKTGNSMNKYPVFKMHEDDEKYLKSLDQHDPEYQDYVKYAHHFGERQYDYKREMLMHTAIHAVNHATPGSLTIPEEHFKPFDVFKNEK</sequence>
<reference evidence="3 4" key="1">
    <citation type="submission" date="2019-01" db="EMBL/GenBank/DDBJ databases">
        <title>Draft genome sequences of the type strains of six Macrococcus species.</title>
        <authorList>
            <person name="Mazhar S."/>
            <person name="Altermann E."/>
            <person name="Hill C."/>
            <person name="Mcauliffe O."/>
        </authorList>
    </citation>
    <scope>NUCLEOTIDE SEQUENCE [LARGE SCALE GENOMIC DNA]</scope>
    <source>
        <strain evidence="3 4">ATCC 51825</strain>
    </source>
</reference>
<dbReference type="PROSITE" id="PS51257">
    <property type="entry name" value="PROKAR_LIPOPROTEIN"/>
    <property type="match status" value="1"/>
</dbReference>
<evidence type="ECO:0000256" key="2">
    <source>
        <dbReference type="SAM" id="SignalP"/>
    </source>
</evidence>
<feature type="compositionally biased region" description="Polar residues" evidence="1">
    <location>
        <begin position="34"/>
        <end position="45"/>
    </location>
</feature>
<feature type="compositionally biased region" description="Basic and acidic residues" evidence="1">
    <location>
        <begin position="46"/>
        <end position="55"/>
    </location>
</feature>
<keyword evidence="2" id="KW-0732">Signal</keyword>
<evidence type="ECO:0000313" key="4">
    <source>
        <dbReference type="Proteomes" id="UP000294843"/>
    </source>
</evidence>
<evidence type="ECO:0000256" key="1">
    <source>
        <dbReference type="SAM" id="MobiDB-lite"/>
    </source>
</evidence>
<feature type="compositionally biased region" description="Basic and acidic residues" evidence="1">
    <location>
        <begin position="24"/>
        <end position="33"/>
    </location>
</feature>
<keyword evidence="4" id="KW-1185">Reference proteome</keyword>
<gene>
    <name evidence="3" type="ORF">ERX55_04625</name>
</gene>
<comment type="caution">
    <text evidence="3">The sequence shown here is derived from an EMBL/GenBank/DDBJ whole genome shotgun (WGS) entry which is preliminary data.</text>
</comment>
<feature type="chain" id="PRO_5020850926" evidence="2">
    <location>
        <begin position="21"/>
        <end position="239"/>
    </location>
</feature>
<evidence type="ECO:0000313" key="3">
    <source>
        <dbReference type="EMBL" id="TDM14705.1"/>
    </source>
</evidence>
<dbReference type="RefSeq" id="WP_133451430.1">
    <property type="nucleotide sequence ID" value="NZ_SCWF01000003.1"/>
</dbReference>